<sequence length="164" mass="18274">MDLVDPLAMFARRIAEEKFKLRNLKGAITCATMAKTLDPNVDGIDETILAYKIHQAAMKRGENGARNWCKVLGIKEGFEEDIESIKMQRNKLVGILNLTKNASIATWGAFRLIYEASTNLSDPNNQNVDFGRKKRLRGFKVTKSACLGVETGASTRFHDLVKVA</sequence>
<dbReference type="EMBL" id="JAYMYR010000009">
    <property type="protein sequence ID" value="KAK7342259.1"/>
    <property type="molecule type" value="Genomic_DNA"/>
</dbReference>
<accession>A0AAN9QNJ6</accession>
<evidence type="ECO:0000313" key="2">
    <source>
        <dbReference type="Proteomes" id="UP001374584"/>
    </source>
</evidence>
<evidence type="ECO:0000313" key="1">
    <source>
        <dbReference type="EMBL" id="KAK7342259.1"/>
    </source>
</evidence>
<comment type="caution">
    <text evidence="1">The sequence shown here is derived from an EMBL/GenBank/DDBJ whole genome shotgun (WGS) entry which is preliminary data.</text>
</comment>
<protein>
    <submittedName>
        <fullName evidence="1">Uncharacterized protein</fullName>
    </submittedName>
</protein>
<dbReference type="Proteomes" id="UP001374584">
    <property type="component" value="Unassembled WGS sequence"/>
</dbReference>
<dbReference type="PANTHER" id="PTHR44137">
    <property type="entry name" value="BNAC03G44070D PROTEIN"/>
    <property type="match status" value="1"/>
</dbReference>
<dbReference type="PANTHER" id="PTHR44137:SF57">
    <property type="entry name" value="CHAPERONE DNAJ-DOMAIN PROTEIN"/>
    <property type="match status" value="1"/>
</dbReference>
<reference evidence="1 2" key="1">
    <citation type="submission" date="2024-01" db="EMBL/GenBank/DDBJ databases">
        <title>The genomes of 5 underutilized Papilionoideae crops provide insights into root nodulation and disease resistanc.</title>
        <authorList>
            <person name="Jiang F."/>
        </authorList>
    </citation>
    <scope>NUCLEOTIDE SEQUENCE [LARGE SCALE GENOMIC DNA]</scope>
    <source>
        <strain evidence="1">JINMINGXINNONG_FW02</strain>
        <tissue evidence="1">Leaves</tissue>
    </source>
</reference>
<gene>
    <name evidence="1" type="ORF">VNO80_25204</name>
</gene>
<proteinExistence type="predicted"/>
<name>A0AAN9QNJ6_PHACN</name>
<keyword evidence="2" id="KW-1185">Reference proteome</keyword>
<organism evidence="1 2">
    <name type="scientific">Phaseolus coccineus</name>
    <name type="common">Scarlet runner bean</name>
    <name type="synonym">Phaseolus multiflorus</name>
    <dbReference type="NCBI Taxonomy" id="3886"/>
    <lineage>
        <taxon>Eukaryota</taxon>
        <taxon>Viridiplantae</taxon>
        <taxon>Streptophyta</taxon>
        <taxon>Embryophyta</taxon>
        <taxon>Tracheophyta</taxon>
        <taxon>Spermatophyta</taxon>
        <taxon>Magnoliopsida</taxon>
        <taxon>eudicotyledons</taxon>
        <taxon>Gunneridae</taxon>
        <taxon>Pentapetalae</taxon>
        <taxon>rosids</taxon>
        <taxon>fabids</taxon>
        <taxon>Fabales</taxon>
        <taxon>Fabaceae</taxon>
        <taxon>Papilionoideae</taxon>
        <taxon>50 kb inversion clade</taxon>
        <taxon>NPAAA clade</taxon>
        <taxon>indigoferoid/millettioid clade</taxon>
        <taxon>Phaseoleae</taxon>
        <taxon>Phaseolus</taxon>
    </lineage>
</organism>
<dbReference type="AlphaFoldDB" id="A0AAN9QNJ6"/>